<dbReference type="RefSeq" id="WP_189579346.1">
    <property type="nucleotide sequence ID" value="NZ_BMYF01000004.1"/>
</dbReference>
<dbReference type="Proteomes" id="UP000642809">
    <property type="component" value="Unassembled WGS sequence"/>
</dbReference>
<dbReference type="EMBL" id="BMYF01000004">
    <property type="protein sequence ID" value="GHB30965.1"/>
    <property type="molecule type" value="Genomic_DNA"/>
</dbReference>
<sequence length="202" mass="24141">MKISVILTLLLFTSCVGTREYRVQSYQVMPFKVVDTSERVYVEFAREMTEKELTTISSIVLTTLEERDFHEVLCSRYDRSRLTMAGIHDFSTKRNHQRLFSEAGIRYLLRVETWDRRHYDWEFPVMQYAYNPEEDKTYIVQGDLGLEKQYWITLKYTLYDSKMDRQVAELITTASHPRGRFHKKAIEKDIQQLLALFDNQLK</sequence>
<dbReference type="PROSITE" id="PS51257">
    <property type="entry name" value="PROKAR_LIPOPROTEIN"/>
    <property type="match status" value="1"/>
</dbReference>
<evidence type="ECO:0000313" key="2">
    <source>
        <dbReference type="Proteomes" id="UP000642809"/>
    </source>
</evidence>
<reference evidence="1" key="2">
    <citation type="submission" date="2020-09" db="EMBL/GenBank/DDBJ databases">
        <authorList>
            <person name="Sun Q."/>
            <person name="Kim S."/>
        </authorList>
    </citation>
    <scope>NUCLEOTIDE SEQUENCE</scope>
    <source>
        <strain evidence="1">KCTC 23224</strain>
    </source>
</reference>
<comment type="caution">
    <text evidence="1">The sequence shown here is derived from an EMBL/GenBank/DDBJ whole genome shotgun (WGS) entry which is preliminary data.</text>
</comment>
<evidence type="ECO:0008006" key="3">
    <source>
        <dbReference type="Google" id="ProtNLM"/>
    </source>
</evidence>
<organism evidence="1 2">
    <name type="scientific">Mongoliitalea lutea</name>
    <dbReference type="NCBI Taxonomy" id="849756"/>
    <lineage>
        <taxon>Bacteria</taxon>
        <taxon>Pseudomonadati</taxon>
        <taxon>Bacteroidota</taxon>
        <taxon>Cytophagia</taxon>
        <taxon>Cytophagales</taxon>
        <taxon>Cyclobacteriaceae</taxon>
        <taxon>Mongoliitalea</taxon>
    </lineage>
</organism>
<evidence type="ECO:0000313" key="1">
    <source>
        <dbReference type="EMBL" id="GHB30965.1"/>
    </source>
</evidence>
<name>A0A8J3CUJ4_9BACT</name>
<dbReference type="AlphaFoldDB" id="A0A8J3CUJ4"/>
<proteinExistence type="predicted"/>
<gene>
    <name evidence="1" type="ORF">GCM10008106_09830</name>
</gene>
<accession>A0A8J3CUJ4</accession>
<reference evidence="1" key="1">
    <citation type="journal article" date="2014" name="Int. J. Syst. Evol. Microbiol.">
        <title>Complete genome sequence of Corynebacterium casei LMG S-19264T (=DSM 44701T), isolated from a smear-ripened cheese.</title>
        <authorList>
            <consortium name="US DOE Joint Genome Institute (JGI-PGF)"/>
            <person name="Walter F."/>
            <person name="Albersmeier A."/>
            <person name="Kalinowski J."/>
            <person name="Ruckert C."/>
        </authorList>
    </citation>
    <scope>NUCLEOTIDE SEQUENCE</scope>
    <source>
        <strain evidence="1">KCTC 23224</strain>
    </source>
</reference>
<protein>
    <recommendedName>
        <fullName evidence="3">Lipoprotein</fullName>
    </recommendedName>
</protein>
<keyword evidence="2" id="KW-1185">Reference proteome</keyword>